<organism evidence="2">
    <name type="scientific">Panstrongylus lignarius</name>
    <dbReference type="NCBI Taxonomy" id="156445"/>
    <lineage>
        <taxon>Eukaryota</taxon>
        <taxon>Metazoa</taxon>
        <taxon>Ecdysozoa</taxon>
        <taxon>Arthropoda</taxon>
        <taxon>Hexapoda</taxon>
        <taxon>Insecta</taxon>
        <taxon>Pterygota</taxon>
        <taxon>Neoptera</taxon>
        <taxon>Paraneoptera</taxon>
        <taxon>Hemiptera</taxon>
        <taxon>Heteroptera</taxon>
        <taxon>Panheteroptera</taxon>
        <taxon>Cimicomorpha</taxon>
        <taxon>Reduviidae</taxon>
        <taxon>Triatominae</taxon>
        <taxon>Panstrongylus</taxon>
    </lineage>
</organism>
<dbReference type="EMBL" id="GFTR01000382">
    <property type="protein sequence ID" value="JAW16044.1"/>
    <property type="molecule type" value="Transcribed_RNA"/>
</dbReference>
<name>A0A224XXK8_9HEMI</name>
<protein>
    <submittedName>
        <fullName evidence="2">Putative juvenile hormone</fullName>
    </submittedName>
</protein>
<sequence length="72" mass="8381">MKFFLVASVAYIAVVSSAFLPDDKNLDIVLVQNELVQLIRDDLNILWKIWKLNEPFFIPNIPDQHIEGKDIR</sequence>
<dbReference type="AlphaFoldDB" id="A0A224XXK8"/>
<proteinExistence type="predicted"/>
<feature type="signal peptide" evidence="1">
    <location>
        <begin position="1"/>
        <end position="17"/>
    </location>
</feature>
<evidence type="ECO:0000256" key="1">
    <source>
        <dbReference type="SAM" id="SignalP"/>
    </source>
</evidence>
<accession>A0A224XXK8</accession>
<keyword evidence="1" id="KW-0732">Signal</keyword>
<evidence type="ECO:0000313" key="2">
    <source>
        <dbReference type="EMBL" id="JAW16044.1"/>
    </source>
</evidence>
<reference evidence="2" key="1">
    <citation type="journal article" date="2018" name="PLoS Negl. Trop. Dis.">
        <title>An insight into the salivary gland and fat body transcriptome of Panstrongylus lignarius (Hemiptera: Heteroptera), the main vector of Chagas disease in Peru.</title>
        <authorList>
            <person name="Nevoa J.C."/>
            <person name="Mendes M.T."/>
            <person name="da Silva M.V."/>
            <person name="Soares S.C."/>
            <person name="Oliveira C.J.F."/>
            <person name="Ribeiro J.M.C."/>
        </authorList>
    </citation>
    <scope>NUCLEOTIDE SEQUENCE</scope>
</reference>
<feature type="chain" id="PRO_5012601181" evidence="1">
    <location>
        <begin position="18"/>
        <end position="72"/>
    </location>
</feature>